<dbReference type="Pfam" id="PF11697">
    <property type="entry name" value="DUF3293"/>
    <property type="match status" value="1"/>
</dbReference>
<keyword evidence="3" id="KW-1185">Reference proteome</keyword>
<protein>
    <submittedName>
        <fullName evidence="2">Conserved domain protein</fullName>
    </submittedName>
</protein>
<dbReference type="STRING" id="246197.MXAN_6436"/>
<feature type="compositionally biased region" description="Basic and acidic residues" evidence="1">
    <location>
        <begin position="46"/>
        <end position="58"/>
    </location>
</feature>
<dbReference type="InterPro" id="IPR021710">
    <property type="entry name" value="DUF3293"/>
</dbReference>
<evidence type="ECO:0000313" key="3">
    <source>
        <dbReference type="Proteomes" id="UP000002402"/>
    </source>
</evidence>
<accession>Q1CYG3</accession>
<sequence length="224" mass="24694">MRRNTVRLSVFDVAVVATRHDRNRTTKPVPLRSRSFRSGTKRGHGRRTESNIHIESSETRFSPEGTRRIMSGMSHHERERLATAYAATRYIIRPHSSTGGVEQILRAGALHPALDATLAARGHREWAFLTAWNPGSQWRSGEENRRAQERMVAQLVAGGWGAAPALGEADDGSWCEQSLFVPGLPREEAGRFGRAYGKVAVLVGRTGGQAELLFCEEARASPAP</sequence>
<organism evidence="2 3">
    <name type="scientific">Myxococcus xanthus (strain DK1622)</name>
    <dbReference type="NCBI Taxonomy" id="246197"/>
    <lineage>
        <taxon>Bacteria</taxon>
        <taxon>Pseudomonadati</taxon>
        <taxon>Myxococcota</taxon>
        <taxon>Myxococcia</taxon>
        <taxon>Myxococcales</taxon>
        <taxon>Cystobacterineae</taxon>
        <taxon>Myxococcaceae</taxon>
        <taxon>Myxococcus</taxon>
    </lineage>
</organism>
<dbReference type="Proteomes" id="UP000002402">
    <property type="component" value="Chromosome"/>
</dbReference>
<feature type="region of interest" description="Disordered" evidence="1">
    <location>
        <begin position="21"/>
        <end position="65"/>
    </location>
</feature>
<gene>
    <name evidence="2" type="ordered locus">MXAN_6436</name>
</gene>
<dbReference type="EnsemblBacteria" id="ABF90969">
    <property type="protein sequence ID" value="ABF90969"/>
    <property type="gene ID" value="MXAN_6436"/>
</dbReference>
<evidence type="ECO:0000256" key="1">
    <source>
        <dbReference type="SAM" id="MobiDB-lite"/>
    </source>
</evidence>
<evidence type="ECO:0000313" key="2">
    <source>
        <dbReference type="EMBL" id="ABF90969.1"/>
    </source>
</evidence>
<dbReference type="KEGG" id="mxa:MXAN_6436"/>
<dbReference type="EMBL" id="CP000113">
    <property type="protein sequence ID" value="ABF90969.1"/>
    <property type="molecule type" value="Genomic_DNA"/>
</dbReference>
<dbReference type="eggNOG" id="ENOG5033AYA">
    <property type="taxonomic scope" value="Bacteria"/>
</dbReference>
<dbReference type="AlphaFoldDB" id="Q1CYG3"/>
<reference evidence="2 3" key="1">
    <citation type="journal article" date="2006" name="Proc. Natl. Acad. Sci. U.S.A.">
        <title>Evolution of sensory complexity recorded in a myxobacterial genome.</title>
        <authorList>
            <person name="Goldman B.S."/>
            <person name="Nierman W.C."/>
            <person name="Kaiser D."/>
            <person name="Slater S.C."/>
            <person name="Durkin A.S."/>
            <person name="Eisen J.A."/>
            <person name="Ronning C.M."/>
            <person name="Barbazuk W.B."/>
            <person name="Blanchard M."/>
            <person name="Field C."/>
            <person name="Halling C."/>
            <person name="Hinkle G."/>
            <person name="Iartchuk O."/>
            <person name="Kim H.S."/>
            <person name="Mackenzie C."/>
            <person name="Madupu R."/>
            <person name="Miller N."/>
            <person name="Shvartsbeyn A."/>
            <person name="Sullivan S.A."/>
            <person name="Vaudin M."/>
            <person name="Wiegand R."/>
            <person name="Kaplan H.B."/>
        </authorList>
    </citation>
    <scope>NUCLEOTIDE SEQUENCE [LARGE SCALE GENOMIC DNA]</scope>
    <source>
        <strain evidence="3">DK1622</strain>
    </source>
</reference>
<proteinExistence type="predicted"/>
<name>Q1CYG3_MYXXD</name>
<dbReference type="HOGENOM" id="CLU_1233936_0_0_7"/>